<evidence type="ECO:0000313" key="5">
    <source>
        <dbReference type="EMBL" id="SCZ57741.1"/>
    </source>
</evidence>
<dbReference type="GO" id="GO:0004364">
    <property type="term" value="F:glutathione transferase activity"/>
    <property type="evidence" value="ECO:0007669"/>
    <property type="project" value="InterPro"/>
</dbReference>
<dbReference type="SFLD" id="SFLDG01148">
    <property type="entry name" value="Xi_(cytGST)"/>
    <property type="match status" value="1"/>
</dbReference>
<dbReference type="STRING" id="415747.SAMN03097708_01498"/>
<dbReference type="GO" id="GO:0005737">
    <property type="term" value="C:cytoplasm"/>
    <property type="evidence" value="ECO:0007669"/>
    <property type="project" value="TreeGrafter"/>
</dbReference>
<dbReference type="SFLD" id="SFLDG01206">
    <property type="entry name" value="Xi.1"/>
    <property type="match status" value="1"/>
</dbReference>
<dbReference type="InterPro" id="IPR047047">
    <property type="entry name" value="GST_Omega-like_C"/>
</dbReference>
<dbReference type="InterPro" id="IPR036249">
    <property type="entry name" value="Thioredoxin-like_sf"/>
</dbReference>
<name>A0A1G5Q8M4_9GAMM</name>
<evidence type="ECO:0000256" key="1">
    <source>
        <dbReference type="PIRSR" id="PIRSR015753-1"/>
    </source>
</evidence>
<dbReference type="RefSeq" id="WP_245688266.1">
    <property type="nucleotide sequence ID" value="NZ_FMWD01000004.1"/>
</dbReference>
<feature type="binding site" evidence="2">
    <location>
        <begin position="143"/>
        <end position="144"/>
    </location>
    <ligand>
        <name>glutathione</name>
        <dbReference type="ChEBI" id="CHEBI:57925"/>
    </ligand>
</feature>
<dbReference type="Gene3D" id="1.20.1050.10">
    <property type="match status" value="1"/>
</dbReference>
<feature type="site" description="Lowers pKa of active site Cys" evidence="3">
    <location>
        <position position="291"/>
    </location>
</feature>
<feature type="site" description="Lowers pKa of active site Cys" evidence="3">
    <location>
        <position position="248"/>
    </location>
</feature>
<feature type="active site" description="Proton donor/acceptor" evidence="1">
    <location>
        <position position="190"/>
    </location>
</feature>
<dbReference type="InterPro" id="IPR036282">
    <property type="entry name" value="Glutathione-S-Trfase_C_sf"/>
</dbReference>
<dbReference type="PANTHER" id="PTHR32419:SF6">
    <property type="entry name" value="GLUTATHIONE S-TRANSFERASE OMEGA-LIKE 1-RELATED"/>
    <property type="match status" value="1"/>
</dbReference>
<dbReference type="SUPFAM" id="SSF47616">
    <property type="entry name" value="GST C-terminal domain-like"/>
    <property type="match status" value="1"/>
</dbReference>
<dbReference type="PIRSF" id="PIRSF015753">
    <property type="entry name" value="GST"/>
    <property type="match status" value="1"/>
</dbReference>
<evidence type="ECO:0000313" key="6">
    <source>
        <dbReference type="Proteomes" id="UP000199648"/>
    </source>
</evidence>
<protein>
    <submittedName>
        <fullName evidence="5">Putative glutathione S-transferase</fullName>
    </submittedName>
</protein>
<dbReference type="AlphaFoldDB" id="A0A1G5Q8M4"/>
<organism evidence="5 6">
    <name type="scientific">Thiohalomonas denitrificans</name>
    <dbReference type="NCBI Taxonomy" id="415747"/>
    <lineage>
        <taxon>Bacteria</taxon>
        <taxon>Pseudomonadati</taxon>
        <taxon>Pseudomonadota</taxon>
        <taxon>Gammaproteobacteria</taxon>
        <taxon>Thiohalomonadales</taxon>
        <taxon>Thiohalomonadaceae</taxon>
        <taxon>Thiohalomonas</taxon>
    </lineage>
</organism>
<evidence type="ECO:0000256" key="3">
    <source>
        <dbReference type="PIRSR" id="PIRSR015753-3"/>
    </source>
</evidence>
<dbReference type="PROSITE" id="PS50405">
    <property type="entry name" value="GST_CTER"/>
    <property type="match status" value="1"/>
</dbReference>
<dbReference type="InterPro" id="IPR010987">
    <property type="entry name" value="Glutathione-S-Trfase_C-like"/>
</dbReference>
<keyword evidence="5" id="KW-0808">Transferase</keyword>
<dbReference type="SFLD" id="SFLDS00019">
    <property type="entry name" value="Glutathione_Transferase_(cytos"/>
    <property type="match status" value="1"/>
</dbReference>
<accession>A0A1G5Q8M4</accession>
<dbReference type="InterPro" id="IPR040079">
    <property type="entry name" value="Glutathione_S-Trfase"/>
</dbReference>
<dbReference type="InterPro" id="IPR004045">
    <property type="entry name" value="Glutathione_S-Trfase_N"/>
</dbReference>
<feature type="domain" description="GST C-terminal" evidence="4">
    <location>
        <begin position="167"/>
        <end position="294"/>
    </location>
</feature>
<evidence type="ECO:0000259" key="4">
    <source>
        <dbReference type="PROSITE" id="PS50405"/>
    </source>
</evidence>
<evidence type="ECO:0000256" key="2">
    <source>
        <dbReference type="PIRSR" id="PIRSR015753-2"/>
    </source>
</evidence>
<sequence length="330" mass="38076">MPKAMKDGKLVDVEDFGDADDAGHFLRRTSVFHDRVTADGSSGFRAEPGRYHLYVSHACPWAHRTLILRKLKKLEEVISVSVVHPLMGPESWHFGECDGCTEDHLFGSRYLYEVYTRARADYTGIVTVPALFDRETGTIVNNESAEIIRMLNSEFDAWGEARLDFYPEKLRPAIDAINREVYDNVNDGVYRAGFAHSQRAYDEAVESLFAALDRLEKQLAHQRFLTGDRVTEADWRLFTTLVRFDAVYYLHFKCNRKRLVDYPNLWNYTRDLYQVPGVAETVRLDHIKQHYYGSHPQLNPRGIVPAGPDIDFFEPHDRYRLVPEAPELGM</sequence>
<dbReference type="EMBL" id="FMWD01000004">
    <property type="protein sequence ID" value="SCZ57741.1"/>
    <property type="molecule type" value="Genomic_DNA"/>
</dbReference>
<keyword evidence="6" id="KW-1185">Reference proteome</keyword>
<dbReference type="Pfam" id="PF13409">
    <property type="entry name" value="GST_N_2"/>
    <property type="match status" value="1"/>
</dbReference>
<dbReference type="CDD" id="cd03190">
    <property type="entry name" value="GST_C_Omega_like"/>
    <property type="match status" value="1"/>
</dbReference>
<dbReference type="Gene3D" id="3.40.30.10">
    <property type="entry name" value="Glutaredoxin"/>
    <property type="match status" value="1"/>
</dbReference>
<feature type="binding site" evidence="2">
    <location>
        <position position="92"/>
    </location>
    <ligand>
        <name>glutathione</name>
        <dbReference type="ChEBI" id="CHEBI:57925"/>
    </ligand>
</feature>
<proteinExistence type="predicted"/>
<dbReference type="PANTHER" id="PTHR32419">
    <property type="entry name" value="GLUTATHIONYL-HYDROQUINONE REDUCTASE"/>
    <property type="match status" value="1"/>
</dbReference>
<dbReference type="InterPro" id="IPR016639">
    <property type="entry name" value="GST_Omega/GSH"/>
</dbReference>
<dbReference type="Proteomes" id="UP000199648">
    <property type="component" value="Unassembled WGS sequence"/>
</dbReference>
<feature type="active site" description="Nucleophile" evidence="1">
    <location>
        <position position="59"/>
    </location>
</feature>
<dbReference type="SUPFAM" id="SSF52833">
    <property type="entry name" value="Thioredoxin-like"/>
    <property type="match status" value="1"/>
</dbReference>
<dbReference type="Pfam" id="PF13410">
    <property type="entry name" value="GST_C_2"/>
    <property type="match status" value="1"/>
</dbReference>
<gene>
    <name evidence="5" type="ORF">SAMN03097708_01498</name>
</gene>
<reference evidence="5 6" key="1">
    <citation type="submission" date="2016-10" db="EMBL/GenBank/DDBJ databases">
        <authorList>
            <person name="de Groot N.N."/>
        </authorList>
    </citation>
    <scope>NUCLEOTIDE SEQUENCE [LARGE SCALE GENOMIC DNA]</scope>
    <source>
        <strain evidence="5 6">HLD2</strain>
    </source>
</reference>